<reference evidence="2 3" key="1">
    <citation type="journal article" date="2021" name="J. Hered.">
        <title>A chromosome-level genome assembly of the parasitoid wasp, Cotesia glomerata (Hymenoptera: Braconidae).</title>
        <authorList>
            <person name="Pinto B.J."/>
            <person name="Weis J.J."/>
            <person name="Gamble T."/>
            <person name="Ode P.J."/>
            <person name="Paul R."/>
            <person name="Zaspel J.M."/>
        </authorList>
    </citation>
    <scope>NUCLEOTIDE SEQUENCE [LARGE SCALE GENOMIC DNA]</scope>
    <source>
        <strain evidence="2">CgM1</strain>
    </source>
</reference>
<evidence type="ECO:0000256" key="1">
    <source>
        <dbReference type="SAM" id="MobiDB-lite"/>
    </source>
</evidence>
<comment type="caution">
    <text evidence="2">The sequence shown here is derived from an EMBL/GenBank/DDBJ whole genome shotgun (WGS) entry which is preliminary data.</text>
</comment>
<feature type="compositionally biased region" description="Polar residues" evidence="1">
    <location>
        <begin position="73"/>
        <end position="85"/>
    </location>
</feature>
<keyword evidence="3" id="KW-1185">Reference proteome</keyword>
<evidence type="ECO:0008006" key="4">
    <source>
        <dbReference type="Google" id="ProtNLM"/>
    </source>
</evidence>
<sequence length="159" mass="18369">MVRKSTLVYDLLRNDRRNGGFSPNEIVERVSQDHNILPGKALKKQISVALRRGIDFGILKRENNRYRFDLGISSKSQGGQTSIAASTRRRPRVVKKPRPASAKPRRKRNPPAKKHPQEDRVIPRPRIPHPPPTWAQKKRNLREEPIPKYIRHPSTSSRL</sequence>
<feature type="compositionally biased region" description="Basic residues" evidence="1">
    <location>
        <begin position="87"/>
        <end position="114"/>
    </location>
</feature>
<dbReference type="EMBL" id="JAHXZJ010000001">
    <property type="protein sequence ID" value="KAH0566656.1"/>
    <property type="molecule type" value="Genomic_DNA"/>
</dbReference>
<evidence type="ECO:0000313" key="3">
    <source>
        <dbReference type="Proteomes" id="UP000826195"/>
    </source>
</evidence>
<feature type="region of interest" description="Disordered" evidence="1">
    <location>
        <begin position="70"/>
        <end position="159"/>
    </location>
</feature>
<dbReference type="Proteomes" id="UP000826195">
    <property type="component" value="Unassembled WGS sequence"/>
</dbReference>
<evidence type="ECO:0000313" key="2">
    <source>
        <dbReference type="EMBL" id="KAH0566656.1"/>
    </source>
</evidence>
<name>A0AAV7J2B1_COTGL</name>
<dbReference type="AlphaFoldDB" id="A0AAV7J2B1"/>
<gene>
    <name evidence="2" type="ORF">KQX54_002948</name>
</gene>
<proteinExistence type="predicted"/>
<organism evidence="2 3">
    <name type="scientific">Cotesia glomerata</name>
    <name type="common">Lepidopteran parasitic wasp</name>
    <name type="synonym">Apanteles glomeratus</name>
    <dbReference type="NCBI Taxonomy" id="32391"/>
    <lineage>
        <taxon>Eukaryota</taxon>
        <taxon>Metazoa</taxon>
        <taxon>Ecdysozoa</taxon>
        <taxon>Arthropoda</taxon>
        <taxon>Hexapoda</taxon>
        <taxon>Insecta</taxon>
        <taxon>Pterygota</taxon>
        <taxon>Neoptera</taxon>
        <taxon>Endopterygota</taxon>
        <taxon>Hymenoptera</taxon>
        <taxon>Apocrita</taxon>
        <taxon>Ichneumonoidea</taxon>
        <taxon>Braconidae</taxon>
        <taxon>Microgastrinae</taxon>
        <taxon>Cotesia</taxon>
    </lineage>
</organism>
<accession>A0AAV7J2B1</accession>
<protein>
    <recommendedName>
        <fullName evidence="4">H15 domain-containing protein</fullName>
    </recommendedName>
</protein>